<feature type="region of interest" description="Disordered" evidence="1">
    <location>
        <begin position="1"/>
        <end position="26"/>
    </location>
</feature>
<dbReference type="PANTHER" id="PTHR10170:SF10">
    <property type="entry name" value="HUNTINGTIN"/>
    <property type="match status" value="1"/>
</dbReference>
<dbReference type="OrthoDB" id="10065698at2759"/>
<gene>
    <name evidence="2" type="ORF">CTOB1V02_LOCUS6657</name>
</gene>
<dbReference type="Gene3D" id="1.25.10.10">
    <property type="entry name" value="Leucine-rich Repeat Variant"/>
    <property type="match status" value="1"/>
</dbReference>
<feature type="compositionally biased region" description="Low complexity" evidence="1">
    <location>
        <begin position="11"/>
        <end position="24"/>
    </location>
</feature>
<protein>
    <submittedName>
        <fullName evidence="2">Uncharacterized protein</fullName>
    </submittedName>
</protein>
<dbReference type="InterPro" id="IPR028426">
    <property type="entry name" value="Huntingtin_fam"/>
</dbReference>
<dbReference type="EMBL" id="OB661701">
    <property type="protein sequence ID" value="CAD7228779.1"/>
    <property type="molecule type" value="Genomic_DNA"/>
</dbReference>
<dbReference type="PANTHER" id="PTHR10170">
    <property type="entry name" value="HUNTINGTON DISEASE PROTEIN"/>
    <property type="match status" value="1"/>
</dbReference>
<reference evidence="2" key="1">
    <citation type="submission" date="2020-11" db="EMBL/GenBank/DDBJ databases">
        <authorList>
            <person name="Tran Van P."/>
        </authorList>
    </citation>
    <scope>NUCLEOTIDE SEQUENCE</scope>
</reference>
<dbReference type="InterPro" id="IPR048411">
    <property type="entry name" value="Htt_N_HEAT_rpt-1"/>
</dbReference>
<dbReference type="AlphaFoldDB" id="A0A7R8WHC3"/>
<sequence length="498" mass="54334">MEKVHKLVDGLRSSSSHGSDLASLKLDDIPSKEKMQRVNQMVSQLLNQTQTNRRSGEFATSLQGLVSSLLSLCDDPDADIRMGVDEQINLLIHDLREVCLPRFLSEFMREVKSPQGKGRLKVALTKLGTLAEFIPYSKRHLYASNLVQGLQGMFSGAEGDEGAWEAVAGALPALWGILGRFAAEADVKGLLAQLEEPLTSGSAPIRRSVALILAELVCSKGPSLLPPFLHGAATPSTPEGVQGVLLAWKALIAQPKWTAFCHSKFPFAKLQEHVISNQYVIQGVALELVLAVMSRLPSCDEQLQQVEGGSEFASSICSTVLSSYLMEDSAEDLPRLLPDSASRVASKSTATQILIQSPKAVMTNIPKRRSDALWELLSRHPDPQLRGLAALGAAGFWSSTTEDIRRRNDLLSKLMEDSSPMVHKQCLLAMSSFLPEAFVADPFSRSDGLLLSTRTAHAALFIRALRLFRYSPYWLVRVELISLCGNLHPHFIAASDGG</sequence>
<proteinExistence type="predicted"/>
<dbReference type="SUPFAM" id="SSF48371">
    <property type="entry name" value="ARM repeat"/>
    <property type="match status" value="1"/>
</dbReference>
<evidence type="ECO:0000313" key="2">
    <source>
        <dbReference type="EMBL" id="CAD7228779.1"/>
    </source>
</evidence>
<dbReference type="Pfam" id="PF20926">
    <property type="entry name" value="Htt_N-HEAT_1"/>
    <property type="match status" value="1"/>
</dbReference>
<dbReference type="GO" id="GO:0005737">
    <property type="term" value="C:cytoplasm"/>
    <property type="evidence" value="ECO:0007669"/>
    <property type="project" value="TreeGrafter"/>
</dbReference>
<dbReference type="InterPro" id="IPR016024">
    <property type="entry name" value="ARM-type_fold"/>
</dbReference>
<name>A0A7R8WHC3_9CRUS</name>
<evidence type="ECO:0000256" key="1">
    <source>
        <dbReference type="SAM" id="MobiDB-lite"/>
    </source>
</evidence>
<organism evidence="2">
    <name type="scientific">Cyprideis torosa</name>
    <dbReference type="NCBI Taxonomy" id="163714"/>
    <lineage>
        <taxon>Eukaryota</taxon>
        <taxon>Metazoa</taxon>
        <taxon>Ecdysozoa</taxon>
        <taxon>Arthropoda</taxon>
        <taxon>Crustacea</taxon>
        <taxon>Oligostraca</taxon>
        <taxon>Ostracoda</taxon>
        <taxon>Podocopa</taxon>
        <taxon>Podocopida</taxon>
        <taxon>Cytherocopina</taxon>
        <taxon>Cytheroidea</taxon>
        <taxon>Cytherideidae</taxon>
        <taxon>Cyprideis</taxon>
    </lineage>
</organism>
<accession>A0A7R8WHC3</accession>
<dbReference type="InterPro" id="IPR011989">
    <property type="entry name" value="ARM-like"/>
</dbReference>